<evidence type="ECO:0000256" key="1">
    <source>
        <dbReference type="SAM" id="MobiDB-lite"/>
    </source>
</evidence>
<gene>
    <name evidence="2" type="ORF">JX265_003947</name>
</gene>
<keyword evidence="3" id="KW-1185">Reference proteome</keyword>
<sequence length="331" mass="35755">MSRALKRRRTEDCRGEGCGQPRCGSCWVDSDGADEVRPSQPSASGAAYESPSGRPTLHDPAQVPDTRRRAATLASGPTHAPGLPTSRADTMSFREMVDALDEREVRDTLVRLASMAPSAQTAIRQAYTSHHQRRAETAARAPDQPYDIDGYSKKAWHALHTSPDAKSWPRVRDPDRAVAAASSAVLQCAEAIYARTTTTTSGAASSPSTASSGERPGIPFETRLAGLETMRKILKTVLLGSNGLVERVRDDIEAGQAFVALLKMVVGEALATPEERVRAGGTADEKGTLLQKFTWCRDEAAKLRLAGLRDGLDEVLQELGQRPQVEVVDLR</sequence>
<evidence type="ECO:0000313" key="2">
    <source>
        <dbReference type="EMBL" id="KAI1876421.1"/>
    </source>
</evidence>
<comment type="caution">
    <text evidence="2">The sequence shown here is derived from an EMBL/GenBank/DDBJ whole genome shotgun (WGS) entry which is preliminary data.</text>
</comment>
<feature type="region of interest" description="Disordered" evidence="1">
    <location>
        <begin position="197"/>
        <end position="218"/>
    </location>
</feature>
<feature type="compositionally biased region" description="Low complexity" evidence="1">
    <location>
        <begin position="197"/>
        <end position="212"/>
    </location>
</feature>
<feature type="region of interest" description="Disordered" evidence="1">
    <location>
        <begin position="31"/>
        <end position="89"/>
    </location>
</feature>
<dbReference type="Proteomes" id="UP000829685">
    <property type="component" value="Unassembled WGS sequence"/>
</dbReference>
<proteinExistence type="predicted"/>
<name>A0A9P9WRI5_9PEZI</name>
<dbReference type="EMBL" id="JAFIMR010000007">
    <property type="protein sequence ID" value="KAI1876421.1"/>
    <property type="molecule type" value="Genomic_DNA"/>
</dbReference>
<dbReference type="AlphaFoldDB" id="A0A9P9WRI5"/>
<protein>
    <submittedName>
        <fullName evidence="2">Uncharacterized protein</fullName>
    </submittedName>
</protein>
<organism evidence="2 3">
    <name type="scientific">Neoarthrinium moseri</name>
    <dbReference type="NCBI Taxonomy" id="1658444"/>
    <lineage>
        <taxon>Eukaryota</taxon>
        <taxon>Fungi</taxon>
        <taxon>Dikarya</taxon>
        <taxon>Ascomycota</taxon>
        <taxon>Pezizomycotina</taxon>
        <taxon>Sordariomycetes</taxon>
        <taxon>Xylariomycetidae</taxon>
        <taxon>Amphisphaeriales</taxon>
        <taxon>Apiosporaceae</taxon>
        <taxon>Neoarthrinium</taxon>
    </lineage>
</organism>
<reference evidence="2" key="1">
    <citation type="submission" date="2021-03" db="EMBL/GenBank/DDBJ databases">
        <title>Revisited historic fungal species revealed as producer of novel bioactive compounds through whole genome sequencing and comparative genomics.</title>
        <authorList>
            <person name="Vignolle G.A."/>
            <person name="Hochenegger N."/>
            <person name="Mach R.L."/>
            <person name="Mach-Aigner A.R."/>
            <person name="Javad Rahimi M."/>
            <person name="Salim K.A."/>
            <person name="Chan C.M."/>
            <person name="Lim L.B.L."/>
            <person name="Cai F."/>
            <person name="Druzhinina I.S."/>
            <person name="U'Ren J.M."/>
            <person name="Derntl C."/>
        </authorList>
    </citation>
    <scope>NUCLEOTIDE SEQUENCE</scope>
    <source>
        <strain evidence="2">TUCIM 5799</strain>
    </source>
</reference>
<evidence type="ECO:0000313" key="3">
    <source>
        <dbReference type="Proteomes" id="UP000829685"/>
    </source>
</evidence>
<feature type="region of interest" description="Disordered" evidence="1">
    <location>
        <begin position="1"/>
        <end position="20"/>
    </location>
</feature>
<accession>A0A9P9WRI5</accession>